<dbReference type="InterPro" id="IPR002196">
    <property type="entry name" value="Glyco_hydro_24"/>
</dbReference>
<dbReference type="GO" id="GO:0009253">
    <property type="term" value="P:peptidoglycan catabolic process"/>
    <property type="evidence" value="ECO:0007669"/>
    <property type="project" value="InterPro"/>
</dbReference>
<sequence length="183" mass="19414">MQPGQRIKGGAAALVASGVLILASAGLMGFLGRWEGEGQHVVYADKLAGGLPTVCKGITKHTSPYPVVVGDYWSPDRCEEVERMVVAKGQLKLADCIQVHVSQPIFDALSSHAHNVGTAATCASRAVGLINHGRVAEGCDALANAPDGQPVWSYITDKQGRKVFVQGLRNRRLAERELCLSGL</sequence>
<dbReference type="KEGG" id="bav:BAV0437"/>
<feature type="transmembrane region" description="Helical" evidence="4">
    <location>
        <begin position="12"/>
        <end position="31"/>
    </location>
</feature>
<keyword evidence="4" id="KW-0472">Membrane</keyword>
<name>Q2KZ14_BORA1</name>
<protein>
    <recommendedName>
        <fullName evidence="3">Lysozyme</fullName>
        <ecNumber evidence="3">3.2.1.17</ecNumber>
    </recommendedName>
</protein>
<dbReference type="GO" id="GO:0031640">
    <property type="term" value="P:killing of cells of another organism"/>
    <property type="evidence" value="ECO:0007669"/>
    <property type="project" value="UniProtKB-KW"/>
</dbReference>
<evidence type="ECO:0000256" key="4">
    <source>
        <dbReference type="SAM" id="Phobius"/>
    </source>
</evidence>
<dbReference type="SUPFAM" id="SSF53955">
    <property type="entry name" value="Lysozyme-like"/>
    <property type="match status" value="1"/>
</dbReference>
<dbReference type="RefSeq" id="WP_012416131.1">
    <property type="nucleotide sequence ID" value="NC_010645.1"/>
</dbReference>
<dbReference type="STRING" id="360910.BAV0437"/>
<keyword evidence="1 3" id="KW-0929">Antimicrobial</keyword>
<dbReference type="PANTHER" id="PTHR38107">
    <property type="match status" value="1"/>
</dbReference>
<gene>
    <name evidence="5" type="ordered locus">BAV0437</name>
</gene>
<comment type="catalytic activity">
    <reaction evidence="3">
        <text>Hydrolysis of (1-&gt;4)-beta-linkages between N-acetylmuramic acid and N-acetyl-D-glucosamine residues in a peptidoglycan and between N-acetyl-D-glucosamine residues in chitodextrins.</text>
        <dbReference type="EC" id="3.2.1.17"/>
    </reaction>
</comment>
<organism evidence="5 6">
    <name type="scientific">Bordetella avium (strain 197N)</name>
    <dbReference type="NCBI Taxonomy" id="360910"/>
    <lineage>
        <taxon>Bacteria</taxon>
        <taxon>Pseudomonadati</taxon>
        <taxon>Pseudomonadota</taxon>
        <taxon>Betaproteobacteria</taxon>
        <taxon>Burkholderiales</taxon>
        <taxon>Alcaligenaceae</taxon>
        <taxon>Bordetella</taxon>
    </lineage>
</organism>
<evidence type="ECO:0000256" key="2">
    <source>
        <dbReference type="ARBA" id="ARBA00022638"/>
    </source>
</evidence>
<keyword evidence="4" id="KW-0812">Transmembrane</keyword>
<reference evidence="5 6" key="1">
    <citation type="journal article" date="2006" name="J. Bacteriol.">
        <title>Comparison of the genome sequence of the poultry pathogen Bordetella avium with those of B. bronchiseptica, B. pertussis, and B. parapertussis reveals extensive diversity in surface structures associated with host interaction.</title>
        <authorList>
            <person name="Sebaihia M."/>
            <person name="Preston A."/>
            <person name="Maskell D.J."/>
            <person name="Kuzmiak H."/>
            <person name="Connell T.D."/>
            <person name="King N.D."/>
            <person name="Orndorff P.E."/>
            <person name="Miyamoto D.M."/>
            <person name="Thomson N.R."/>
            <person name="Harris D."/>
            <person name="Goble A."/>
            <person name="Lord A."/>
            <person name="Murphy L."/>
            <person name="Quail M.A."/>
            <person name="Rutter S."/>
            <person name="Squares R."/>
            <person name="Squares S."/>
            <person name="Woodward J."/>
            <person name="Parkhill J."/>
            <person name="Temple L.M."/>
        </authorList>
    </citation>
    <scope>NUCLEOTIDE SEQUENCE [LARGE SCALE GENOMIC DNA]</scope>
    <source>
        <strain evidence="5 6">197N</strain>
    </source>
</reference>
<keyword evidence="4" id="KW-1133">Transmembrane helix</keyword>
<dbReference type="eggNOG" id="COG3772">
    <property type="taxonomic scope" value="Bacteria"/>
</dbReference>
<comment type="similarity">
    <text evidence="3">Belongs to the glycosyl hydrolase 24 family.</text>
</comment>
<proteinExistence type="inferred from homology"/>
<evidence type="ECO:0000256" key="1">
    <source>
        <dbReference type="ARBA" id="ARBA00022529"/>
    </source>
</evidence>
<dbReference type="Pfam" id="PF00959">
    <property type="entry name" value="Phage_lysozyme"/>
    <property type="match status" value="1"/>
</dbReference>
<dbReference type="GO" id="GO:0042742">
    <property type="term" value="P:defense response to bacterium"/>
    <property type="evidence" value="ECO:0007669"/>
    <property type="project" value="UniProtKB-KW"/>
</dbReference>
<keyword evidence="6" id="KW-1185">Reference proteome</keyword>
<dbReference type="GO" id="GO:0003796">
    <property type="term" value="F:lysozyme activity"/>
    <property type="evidence" value="ECO:0007669"/>
    <property type="project" value="UniProtKB-EC"/>
</dbReference>
<evidence type="ECO:0000256" key="3">
    <source>
        <dbReference type="RuleBase" id="RU003788"/>
    </source>
</evidence>
<dbReference type="OrthoDB" id="8808803at2"/>
<dbReference type="GO" id="GO:0016998">
    <property type="term" value="P:cell wall macromolecule catabolic process"/>
    <property type="evidence" value="ECO:0007669"/>
    <property type="project" value="InterPro"/>
</dbReference>
<dbReference type="EMBL" id="AM167904">
    <property type="protein sequence ID" value="CAJ48039.1"/>
    <property type="molecule type" value="Genomic_DNA"/>
</dbReference>
<dbReference type="PANTHER" id="PTHR38107:SF3">
    <property type="entry name" value="LYSOZYME RRRD-RELATED"/>
    <property type="match status" value="1"/>
</dbReference>
<keyword evidence="2 3" id="KW-0081">Bacteriolytic enzyme</keyword>
<dbReference type="InterPro" id="IPR023347">
    <property type="entry name" value="Lysozyme_dom_sf"/>
</dbReference>
<dbReference type="HOGENOM" id="CLU_1500382_0_0_4"/>
<dbReference type="InterPro" id="IPR051018">
    <property type="entry name" value="Bacteriophage_GH24"/>
</dbReference>
<dbReference type="EC" id="3.2.1.17" evidence="3"/>
<evidence type="ECO:0000313" key="6">
    <source>
        <dbReference type="Proteomes" id="UP000001977"/>
    </source>
</evidence>
<dbReference type="Gene3D" id="1.10.530.40">
    <property type="match status" value="1"/>
</dbReference>
<dbReference type="AlphaFoldDB" id="Q2KZ14"/>
<evidence type="ECO:0000313" key="5">
    <source>
        <dbReference type="EMBL" id="CAJ48039.1"/>
    </source>
</evidence>
<keyword evidence="3" id="KW-0378">Hydrolase</keyword>
<dbReference type="InterPro" id="IPR023346">
    <property type="entry name" value="Lysozyme-like_dom_sf"/>
</dbReference>
<dbReference type="CAZy" id="GH24">
    <property type="family name" value="Glycoside Hydrolase Family 24"/>
</dbReference>
<keyword evidence="3" id="KW-0326">Glycosidase</keyword>
<accession>Q2KZ14</accession>
<dbReference type="Proteomes" id="UP000001977">
    <property type="component" value="Chromosome"/>
</dbReference>